<protein>
    <submittedName>
        <fullName evidence="3">DUF4097 family beta strand repeat-containing protein</fullName>
    </submittedName>
</protein>
<keyword evidence="1" id="KW-1133">Transmembrane helix</keyword>
<dbReference type="Proteomes" id="UP001597189">
    <property type="component" value="Unassembled WGS sequence"/>
</dbReference>
<proteinExistence type="predicted"/>
<dbReference type="RefSeq" id="WP_203642550.1">
    <property type="nucleotide sequence ID" value="NZ_BOLN01000001.1"/>
</dbReference>
<dbReference type="Pfam" id="PF13349">
    <property type="entry name" value="DUF4097"/>
    <property type="match status" value="1"/>
</dbReference>
<comment type="caution">
    <text evidence="3">The sequence shown here is derived from an EMBL/GenBank/DDBJ whole genome shotgun (WGS) entry which is preliminary data.</text>
</comment>
<evidence type="ECO:0000313" key="3">
    <source>
        <dbReference type="EMBL" id="MFD1454231.1"/>
    </source>
</evidence>
<keyword evidence="4" id="KW-1185">Reference proteome</keyword>
<keyword evidence="1" id="KW-0812">Transmembrane</keyword>
<keyword evidence="1" id="KW-0472">Membrane</keyword>
<organism evidence="3 4">
    <name type="scientific">Levilactobacillus lanxiensis</name>
    <dbReference type="NCBI Taxonomy" id="2799568"/>
    <lineage>
        <taxon>Bacteria</taxon>
        <taxon>Bacillati</taxon>
        <taxon>Bacillota</taxon>
        <taxon>Bacilli</taxon>
        <taxon>Lactobacillales</taxon>
        <taxon>Lactobacillaceae</taxon>
        <taxon>Levilactobacillus</taxon>
    </lineage>
</organism>
<feature type="transmembrane region" description="Helical" evidence="1">
    <location>
        <begin position="7"/>
        <end position="24"/>
    </location>
</feature>
<reference evidence="4" key="1">
    <citation type="journal article" date="2019" name="Int. J. Syst. Evol. Microbiol.">
        <title>The Global Catalogue of Microorganisms (GCM) 10K type strain sequencing project: providing services to taxonomists for standard genome sequencing and annotation.</title>
        <authorList>
            <consortium name="The Broad Institute Genomics Platform"/>
            <consortium name="The Broad Institute Genome Sequencing Center for Infectious Disease"/>
            <person name="Wu L."/>
            <person name="Ma J."/>
        </authorList>
    </citation>
    <scope>NUCLEOTIDE SEQUENCE [LARGE SCALE GENOMIC DNA]</scope>
    <source>
        <strain evidence="4">CCM 8979</strain>
    </source>
</reference>
<accession>A0ABW4D0W6</accession>
<evidence type="ECO:0000256" key="1">
    <source>
        <dbReference type="SAM" id="Phobius"/>
    </source>
</evidence>
<dbReference type="InterPro" id="IPR025164">
    <property type="entry name" value="Toastrack_DUF4097"/>
</dbReference>
<dbReference type="EMBL" id="JBHTOD010000001">
    <property type="protein sequence ID" value="MFD1454231.1"/>
    <property type="molecule type" value="Genomic_DNA"/>
</dbReference>
<evidence type="ECO:0000259" key="2">
    <source>
        <dbReference type="Pfam" id="PF13349"/>
    </source>
</evidence>
<feature type="domain" description="DUF4097" evidence="2">
    <location>
        <begin position="56"/>
        <end position="317"/>
    </location>
</feature>
<gene>
    <name evidence="3" type="ORF">ACFQ44_00890</name>
</gene>
<name>A0ABW4D0W6_9LACO</name>
<sequence length="320" mass="34167">MKRTTKIALTLVVLGAILIGIGWWNHGDKGVVWSHDSRSFQVIRRSKLSYQPGAYDKIVVDAQAPVTIKAGNTDRVTASYLDNTQGRPTATVSKGTLMVRGGRTTKKMSQTIVGFSDDDYSNGGVLITVPRNKHLTSIDIKRETSGVSLRDLTVKQVNVKSSDDISLMNLTVQKGVTVASSDGDVWASQVKANRLQVTADDGDIGISDSRLAATNNQLTATDGDVRVSETKLGGGHLATADGDVHLQNNRLTKTLTASTDDGDITAHIAKTAGAKVVVKDTEGDIKVKGHARHSGYWLHPNATSQYKLTTSDGDVTVGTD</sequence>
<evidence type="ECO:0000313" key="4">
    <source>
        <dbReference type="Proteomes" id="UP001597189"/>
    </source>
</evidence>